<organism evidence="7 8">
    <name type="scientific">Kribbella kalugense</name>
    <dbReference type="NCBI Taxonomy" id="2512221"/>
    <lineage>
        <taxon>Bacteria</taxon>
        <taxon>Bacillati</taxon>
        <taxon>Actinomycetota</taxon>
        <taxon>Actinomycetes</taxon>
        <taxon>Propionibacteriales</taxon>
        <taxon>Kribbellaceae</taxon>
        <taxon>Kribbella</taxon>
    </lineage>
</organism>
<dbReference type="InterPro" id="IPR044203">
    <property type="entry name" value="GlbO/GLB3-like"/>
</dbReference>
<evidence type="ECO:0000256" key="4">
    <source>
        <dbReference type="ARBA" id="ARBA00023004"/>
    </source>
</evidence>
<dbReference type="InterPro" id="IPR012292">
    <property type="entry name" value="Globin/Proto"/>
</dbReference>
<dbReference type="GO" id="GO:0005344">
    <property type="term" value="F:oxygen carrier activity"/>
    <property type="evidence" value="ECO:0007669"/>
    <property type="project" value="InterPro"/>
</dbReference>
<proteinExistence type="inferred from homology"/>
<dbReference type="OrthoDB" id="9798157at2"/>
<dbReference type="AlphaFoldDB" id="A0A4R8A199"/>
<dbReference type="InterPro" id="IPR001486">
    <property type="entry name" value="Hemoglobin_trunc"/>
</dbReference>
<evidence type="ECO:0000256" key="3">
    <source>
        <dbReference type="ARBA" id="ARBA00022723"/>
    </source>
</evidence>
<dbReference type="GO" id="GO:0046872">
    <property type="term" value="F:metal ion binding"/>
    <property type="evidence" value="ECO:0007669"/>
    <property type="project" value="UniProtKB-KW"/>
</dbReference>
<dbReference type="GO" id="GO:0020037">
    <property type="term" value="F:heme binding"/>
    <property type="evidence" value="ECO:0007669"/>
    <property type="project" value="InterPro"/>
</dbReference>
<reference evidence="7 8" key="1">
    <citation type="submission" date="2019-03" db="EMBL/GenBank/DDBJ databases">
        <title>Genomic Encyclopedia of Type Strains, Phase III (KMG-III): the genomes of soil and plant-associated and newly described type strains.</title>
        <authorList>
            <person name="Whitman W."/>
        </authorList>
    </citation>
    <scope>NUCLEOTIDE SEQUENCE [LARGE SCALE GENOMIC DNA]</scope>
    <source>
        <strain evidence="7 8">VKM Ac-2570</strain>
    </source>
</reference>
<dbReference type="SUPFAM" id="SSF46458">
    <property type="entry name" value="Globin-like"/>
    <property type="match status" value="1"/>
</dbReference>
<dbReference type="Pfam" id="PF01152">
    <property type="entry name" value="Bac_globin"/>
    <property type="match status" value="1"/>
</dbReference>
<comment type="similarity">
    <text evidence="5">Belongs to the truncated hemoglobin family. Group II subfamily.</text>
</comment>
<keyword evidence="2 6" id="KW-0349">Heme</keyword>
<feature type="binding site" description="distal binding residue" evidence="6">
    <location>
        <position position="45"/>
    </location>
    <ligand>
        <name>heme</name>
        <dbReference type="ChEBI" id="CHEBI:30413"/>
    </ligand>
    <ligandPart>
        <name>Fe</name>
        <dbReference type="ChEBI" id="CHEBI:18248"/>
    </ligandPart>
</feature>
<keyword evidence="3 6" id="KW-0479">Metal-binding</keyword>
<gene>
    <name evidence="7" type="ORF">EV650_3146</name>
</gene>
<protein>
    <submittedName>
        <fullName evidence="7">Hemoglobin</fullName>
    </submittedName>
</protein>
<evidence type="ECO:0000256" key="6">
    <source>
        <dbReference type="PIRSR" id="PIRSR601486-1"/>
    </source>
</evidence>
<dbReference type="GO" id="GO:0019825">
    <property type="term" value="F:oxygen binding"/>
    <property type="evidence" value="ECO:0007669"/>
    <property type="project" value="InterPro"/>
</dbReference>
<dbReference type="Proteomes" id="UP000295447">
    <property type="component" value="Unassembled WGS sequence"/>
</dbReference>
<keyword evidence="4 6" id="KW-0408">Iron</keyword>
<dbReference type="Gene3D" id="1.10.490.10">
    <property type="entry name" value="Globins"/>
    <property type="match status" value="1"/>
</dbReference>
<comment type="caution">
    <text evidence="7">The sequence shown here is derived from an EMBL/GenBank/DDBJ whole genome shotgun (WGS) entry which is preliminary data.</text>
</comment>
<evidence type="ECO:0000256" key="5">
    <source>
        <dbReference type="ARBA" id="ARBA00034496"/>
    </source>
</evidence>
<name>A0A4R8A199_9ACTN</name>
<dbReference type="PANTHER" id="PTHR47366">
    <property type="entry name" value="TWO-ON-TWO HEMOGLOBIN-3"/>
    <property type="match status" value="1"/>
</dbReference>
<keyword evidence="1" id="KW-0813">Transport</keyword>
<dbReference type="EMBL" id="SODF01000001">
    <property type="protein sequence ID" value="TDW24273.1"/>
    <property type="molecule type" value="Genomic_DNA"/>
</dbReference>
<evidence type="ECO:0000313" key="8">
    <source>
        <dbReference type="Proteomes" id="UP000295447"/>
    </source>
</evidence>
<accession>A0A4R8A199</accession>
<evidence type="ECO:0000313" key="7">
    <source>
        <dbReference type="EMBL" id="TDW24273.1"/>
    </source>
</evidence>
<evidence type="ECO:0000256" key="2">
    <source>
        <dbReference type="ARBA" id="ARBA00022617"/>
    </source>
</evidence>
<dbReference type="CDD" id="cd14775">
    <property type="entry name" value="TrHb2_O-like"/>
    <property type="match status" value="1"/>
</dbReference>
<sequence length="158" mass="17568">MVTLYEFAGGREPLRKLIDTFYSSVLADPLLQPLFGSGKPSHVDHLTDFDAEAFGGPDTFTRELGFQHLVDVHRGLEITDAQRERFIELYMAAVDKVGLSDDPAFRQALREHVEFGTTVAQQNSHAVTDDQLHPLNAVPHWTWPGPTSTEPADPQEAS</sequence>
<dbReference type="InterPro" id="IPR009050">
    <property type="entry name" value="Globin-like_sf"/>
</dbReference>
<keyword evidence="8" id="KW-1185">Reference proteome</keyword>
<evidence type="ECO:0000256" key="1">
    <source>
        <dbReference type="ARBA" id="ARBA00022448"/>
    </source>
</evidence>